<dbReference type="EMBL" id="KQ971502">
    <property type="protein sequence ID" value="KYB24814.1"/>
    <property type="molecule type" value="Genomic_DNA"/>
</dbReference>
<gene>
    <name evidence="1" type="primary">AUGUSTUS-3.0.2_34499</name>
    <name evidence="1" type="ORF">TcasGA2_TC034499</name>
</gene>
<evidence type="ECO:0000313" key="2">
    <source>
        <dbReference type="Proteomes" id="UP000007266"/>
    </source>
</evidence>
<name>A0A139WA75_TRICA</name>
<protein>
    <submittedName>
        <fullName evidence="1">Uncharacterized protein</fullName>
    </submittedName>
</protein>
<dbReference type="AlphaFoldDB" id="A0A139WA75"/>
<dbReference type="InParanoid" id="A0A139WA75"/>
<evidence type="ECO:0000313" key="1">
    <source>
        <dbReference type="EMBL" id="KYB24814.1"/>
    </source>
</evidence>
<accession>A0A139WA75</accession>
<reference evidence="1 2" key="2">
    <citation type="journal article" date="2010" name="Nucleic Acids Res.">
        <title>BeetleBase in 2010: revisions to provide comprehensive genomic information for Tribolium castaneum.</title>
        <authorList>
            <person name="Kim H.S."/>
            <person name="Murphy T."/>
            <person name="Xia J."/>
            <person name="Caragea D."/>
            <person name="Park Y."/>
            <person name="Beeman R.W."/>
            <person name="Lorenzen M.D."/>
            <person name="Butcher S."/>
            <person name="Manak J.R."/>
            <person name="Brown S.J."/>
        </authorList>
    </citation>
    <scope>NUCLEOTIDE SEQUENCE [LARGE SCALE GENOMIC DNA]</scope>
    <source>
        <strain evidence="1 2">Georgia GA2</strain>
    </source>
</reference>
<organism evidence="1 2">
    <name type="scientific">Tribolium castaneum</name>
    <name type="common">Red flour beetle</name>
    <dbReference type="NCBI Taxonomy" id="7070"/>
    <lineage>
        <taxon>Eukaryota</taxon>
        <taxon>Metazoa</taxon>
        <taxon>Ecdysozoa</taxon>
        <taxon>Arthropoda</taxon>
        <taxon>Hexapoda</taxon>
        <taxon>Insecta</taxon>
        <taxon>Pterygota</taxon>
        <taxon>Neoptera</taxon>
        <taxon>Endopterygota</taxon>
        <taxon>Coleoptera</taxon>
        <taxon>Polyphaga</taxon>
        <taxon>Cucujiformia</taxon>
        <taxon>Tenebrionidae</taxon>
        <taxon>Tenebrionidae incertae sedis</taxon>
        <taxon>Tribolium</taxon>
    </lineage>
</organism>
<reference evidence="1 2" key="1">
    <citation type="journal article" date="2008" name="Nature">
        <title>The genome of the model beetle and pest Tribolium castaneum.</title>
        <authorList>
            <consortium name="Tribolium Genome Sequencing Consortium"/>
            <person name="Richards S."/>
            <person name="Gibbs R.A."/>
            <person name="Weinstock G.M."/>
            <person name="Brown S.J."/>
            <person name="Denell R."/>
            <person name="Beeman R.W."/>
            <person name="Gibbs R."/>
            <person name="Beeman R.W."/>
            <person name="Brown S.J."/>
            <person name="Bucher G."/>
            <person name="Friedrich M."/>
            <person name="Grimmelikhuijzen C.J."/>
            <person name="Klingler M."/>
            <person name="Lorenzen M."/>
            <person name="Richards S."/>
            <person name="Roth S."/>
            <person name="Schroder R."/>
            <person name="Tautz D."/>
            <person name="Zdobnov E.M."/>
            <person name="Muzny D."/>
            <person name="Gibbs R.A."/>
            <person name="Weinstock G.M."/>
            <person name="Attaway T."/>
            <person name="Bell S."/>
            <person name="Buhay C.J."/>
            <person name="Chandrabose M.N."/>
            <person name="Chavez D."/>
            <person name="Clerk-Blankenburg K.P."/>
            <person name="Cree A."/>
            <person name="Dao M."/>
            <person name="Davis C."/>
            <person name="Chacko J."/>
            <person name="Dinh H."/>
            <person name="Dugan-Rocha S."/>
            <person name="Fowler G."/>
            <person name="Garner T.T."/>
            <person name="Garnes J."/>
            <person name="Gnirke A."/>
            <person name="Hawes A."/>
            <person name="Hernandez J."/>
            <person name="Hines S."/>
            <person name="Holder M."/>
            <person name="Hume J."/>
            <person name="Jhangiani S.N."/>
            <person name="Joshi V."/>
            <person name="Khan Z.M."/>
            <person name="Jackson L."/>
            <person name="Kovar C."/>
            <person name="Kowis A."/>
            <person name="Lee S."/>
            <person name="Lewis L.R."/>
            <person name="Margolis J."/>
            <person name="Morgan M."/>
            <person name="Nazareth L.V."/>
            <person name="Nguyen N."/>
            <person name="Okwuonu G."/>
            <person name="Parker D."/>
            <person name="Richards S."/>
            <person name="Ruiz S.J."/>
            <person name="Santibanez J."/>
            <person name="Savard J."/>
            <person name="Scherer S.E."/>
            <person name="Schneider B."/>
            <person name="Sodergren E."/>
            <person name="Tautz D."/>
            <person name="Vattahil S."/>
            <person name="Villasana D."/>
            <person name="White C.S."/>
            <person name="Wright R."/>
            <person name="Park Y."/>
            <person name="Beeman R.W."/>
            <person name="Lord J."/>
            <person name="Oppert B."/>
            <person name="Lorenzen M."/>
            <person name="Brown S."/>
            <person name="Wang L."/>
            <person name="Savard J."/>
            <person name="Tautz D."/>
            <person name="Richards S."/>
            <person name="Weinstock G."/>
            <person name="Gibbs R.A."/>
            <person name="Liu Y."/>
            <person name="Worley K."/>
            <person name="Weinstock G."/>
            <person name="Elsik C.G."/>
            <person name="Reese J.T."/>
            <person name="Elhaik E."/>
            <person name="Landan G."/>
            <person name="Graur D."/>
            <person name="Arensburger P."/>
            <person name="Atkinson P."/>
            <person name="Beeman R.W."/>
            <person name="Beidler J."/>
            <person name="Brown S.J."/>
            <person name="Demuth J.P."/>
            <person name="Drury D.W."/>
            <person name="Du Y.Z."/>
            <person name="Fujiwara H."/>
            <person name="Lorenzen M."/>
            <person name="Maselli V."/>
            <person name="Osanai M."/>
            <person name="Park Y."/>
            <person name="Robertson H.M."/>
            <person name="Tu Z."/>
            <person name="Wang J.J."/>
            <person name="Wang S."/>
            <person name="Richards S."/>
            <person name="Song H."/>
            <person name="Zhang L."/>
            <person name="Sodergren E."/>
            <person name="Werner D."/>
            <person name="Stanke M."/>
            <person name="Morgenstern B."/>
            <person name="Solovyev V."/>
            <person name="Kosarev P."/>
            <person name="Brown G."/>
            <person name="Chen H.C."/>
            <person name="Ermolaeva O."/>
            <person name="Hlavina W."/>
            <person name="Kapustin Y."/>
            <person name="Kiryutin B."/>
            <person name="Kitts P."/>
            <person name="Maglott D."/>
            <person name="Pruitt K."/>
            <person name="Sapojnikov V."/>
            <person name="Souvorov A."/>
            <person name="Mackey A.J."/>
            <person name="Waterhouse R.M."/>
            <person name="Wyder S."/>
            <person name="Zdobnov E.M."/>
            <person name="Zdobnov E.M."/>
            <person name="Wyder S."/>
            <person name="Kriventseva E.V."/>
            <person name="Kadowaki T."/>
            <person name="Bork P."/>
            <person name="Aranda M."/>
            <person name="Bao R."/>
            <person name="Beermann A."/>
            <person name="Berns N."/>
            <person name="Bolognesi R."/>
            <person name="Bonneton F."/>
            <person name="Bopp D."/>
            <person name="Brown S.J."/>
            <person name="Bucher G."/>
            <person name="Butts T."/>
            <person name="Chaumot A."/>
            <person name="Denell R.E."/>
            <person name="Ferrier D.E."/>
            <person name="Friedrich M."/>
            <person name="Gordon C.M."/>
            <person name="Jindra M."/>
            <person name="Klingler M."/>
            <person name="Lan Q."/>
            <person name="Lattorff H.M."/>
            <person name="Laudet V."/>
            <person name="von Levetsow C."/>
            <person name="Liu Z."/>
            <person name="Lutz R."/>
            <person name="Lynch J.A."/>
            <person name="da Fonseca R.N."/>
            <person name="Posnien N."/>
            <person name="Reuter R."/>
            <person name="Roth S."/>
            <person name="Savard J."/>
            <person name="Schinko J.B."/>
            <person name="Schmitt C."/>
            <person name="Schoppmeier M."/>
            <person name="Schroder R."/>
            <person name="Shippy T.D."/>
            <person name="Simonnet F."/>
            <person name="Marques-Souza H."/>
            <person name="Tautz D."/>
            <person name="Tomoyasu Y."/>
            <person name="Trauner J."/>
            <person name="Van der Zee M."/>
            <person name="Vervoort M."/>
            <person name="Wittkopp N."/>
            <person name="Wimmer E.A."/>
            <person name="Yang X."/>
            <person name="Jones A.K."/>
            <person name="Sattelle D.B."/>
            <person name="Ebert P.R."/>
            <person name="Nelson D."/>
            <person name="Scott J.G."/>
            <person name="Beeman R.W."/>
            <person name="Muthukrishnan S."/>
            <person name="Kramer K.J."/>
            <person name="Arakane Y."/>
            <person name="Beeman R.W."/>
            <person name="Zhu Q."/>
            <person name="Hogenkamp D."/>
            <person name="Dixit R."/>
            <person name="Oppert B."/>
            <person name="Jiang H."/>
            <person name="Zou Z."/>
            <person name="Marshall J."/>
            <person name="Elpidina E."/>
            <person name="Vinokurov K."/>
            <person name="Oppert C."/>
            <person name="Zou Z."/>
            <person name="Evans J."/>
            <person name="Lu Z."/>
            <person name="Zhao P."/>
            <person name="Sumathipala N."/>
            <person name="Altincicek B."/>
            <person name="Vilcinskas A."/>
            <person name="Williams M."/>
            <person name="Hultmark D."/>
            <person name="Hetru C."/>
            <person name="Jiang H."/>
            <person name="Grimmelikhuijzen C.J."/>
            <person name="Hauser F."/>
            <person name="Cazzamali G."/>
            <person name="Williamson M."/>
            <person name="Park Y."/>
            <person name="Li B."/>
            <person name="Tanaka Y."/>
            <person name="Predel R."/>
            <person name="Neupert S."/>
            <person name="Schachtner J."/>
            <person name="Verleyen P."/>
            <person name="Raible F."/>
            <person name="Bork P."/>
            <person name="Friedrich M."/>
            <person name="Walden K.K."/>
            <person name="Robertson H.M."/>
            <person name="Angeli S."/>
            <person name="Foret S."/>
            <person name="Bucher G."/>
            <person name="Schuetz S."/>
            <person name="Maleszka R."/>
            <person name="Wimmer E.A."/>
            <person name="Beeman R.W."/>
            <person name="Lorenzen M."/>
            <person name="Tomoyasu Y."/>
            <person name="Miller S.C."/>
            <person name="Grossmann D."/>
            <person name="Bucher G."/>
        </authorList>
    </citation>
    <scope>NUCLEOTIDE SEQUENCE [LARGE SCALE GENOMIC DNA]</scope>
    <source>
        <strain evidence="1 2">Georgia GA2</strain>
    </source>
</reference>
<keyword evidence="2" id="KW-1185">Reference proteome</keyword>
<proteinExistence type="predicted"/>
<sequence length="40" mass="4512">MSELTSLTTMEKVMGLGSIWGRRRVGFKSLNWIFEPGKPA</sequence>
<dbReference type="Proteomes" id="UP000007266">
    <property type="component" value="Unassembled WGS sequence"/>
</dbReference>